<comment type="caution">
    <text evidence="1">The sequence shown here is derived from an EMBL/GenBank/DDBJ whole genome shotgun (WGS) entry which is preliminary data.</text>
</comment>
<gene>
    <name evidence="1" type="ORF">DF182_21110</name>
</gene>
<proteinExistence type="predicted"/>
<dbReference type="EMBL" id="QFFJ01000002">
    <property type="protein sequence ID" value="RBL89040.1"/>
    <property type="molecule type" value="Genomic_DNA"/>
</dbReference>
<name>A0A365XSC6_9BACT</name>
<evidence type="ECO:0000313" key="1">
    <source>
        <dbReference type="EMBL" id="RBL89040.1"/>
    </source>
</evidence>
<keyword evidence="2" id="KW-1185">Reference proteome</keyword>
<evidence type="ECO:0000313" key="2">
    <source>
        <dbReference type="Proteomes" id="UP000253410"/>
    </source>
</evidence>
<reference evidence="1 2" key="1">
    <citation type="submission" date="2018-05" db="EMBL/GenBank/DDBJ databases">
        <title>Chitinophaga sp. K3CV102501T nov., isolated from isolated from a monsoon evergreen broad-leaved forest soil.</title>
        <authorList>
            <person name="Lv Y."/>
        </authorList>
    </citation>
    <scope>NUCLEOTIDE SEQUENCE [LARGE SCALE GENOMIC DNA]</scope>
    <source>
        <strain evidence="1 2">GDMCC 1.1325</strain>
    </source>
</reference>
<organism evidence="1 2">
    <name type="scientific">Chitinophaga flava</name>
    <dbReference type="NCBI Taxonomy" id="2259036"/>
    <lineage>
        <taxon>Bacteria</taxon>
        <taxon>Pseudomonadati</taxon>
        <taxon>Bacteroidota</taxon>
        <taxon>Chitinophagia</taxon>
        <taxon>Chitinophagales</taxon>
        <taxon>Chitinophagaceae</taxon>
        <taxon>Chitinophaga</taxon>
    </lineage>
</organism>
<accession>A0A365XSC6</accession>
<sequence>MHNGCFWSKSVAGPQHNIRLTITDFQYVMTNNKALGRTTKRNDEPLNNGTGRQDLWMKNVTVKDPCNSVSEC</sequence>
<dbReference type="AlphaFoldDB" id="A0A365XSC6"/>
<dbReference type="Proteomes" id="UP000253410">
    <property type="component" value="Unassembled WGS sequence"/>
</dbReference>
<protein>
    <submittedName>
        <fullName evidence="1">Uncharacterized protein</fullName>
    </submittedName>
</protein>